<name>A0A9D4TUN6_CHLVU</name>
<accession>A0A9D4TUN6</accession>
<reference evidence="1" key="2">
    <citation type="submission" date="2020-11" db="EMBL/GenBank/DDBJ databases">
        <authorList>
            <person name="Cecchin M."/>
            <person name="Marcolungo L."/>
            <person name="Rossato M."/>
            <person name="Girolomoni L."/>
            <person name="Cosentino E."/>
            <person name="Cuine S."/>
            <person name="Li-Beisson Y."/>
            <person name="Delledonne M."/>
            <person name="Ballottari M."/>
        </authorList>
    </citation>
    <scope>NUCLEOTIDE SEQUENCE</scope>
    <source>
        <strain evidence="1">211/11P</strain>
        <tissue evidence="1">Whole cell</tissue>
    </source>
</reference>
<keyword evidence="2" id="KW-1185">Reference proteome</keyword>
<dbReference type="EMBL" id="SIDB01000003">
    <property type="protein sequence ID" value="KAI3434864.1"/>
    <property type="molecule type" value="Genomic_DNA"/>
</dbReference>
<protein>
    <submittedName>
        <fullName evidence="1">Uncharacterized protein</fullName>
    </submittedName>
</protein>
<evidence type="ECO:0000313" key="2">
    <source>
        <dbReference type="Proteomes" id="UP001055712"/>
    </source>
</evidence>
<organism evidence="1 2">
    <name type="scientific">Chlorella vulgaris</name>
    <name type="common">Green alga</name>
    <dbReference type="NCBI Taxonomy" id="3077"/>
    <lineage>
        <taxon>Eukaryota</taxon>
        <taxon>Viridiplantae</taxon>
        <taxon>Chlorophyta</taxon>
        <taxon>core chlorophytes</taxon>
        <taxon>Trebouxiophyceae</taxon>
        <taxon>Chlorellales</taxon>
        <taxon>Chlorellaceae</taxon>
        <taxon>Chlorella clade</taxon>
        <taxon>Chlorella</taxon>
    </lineage>
</organism>
<comment type="caution">
    <text evidence="1">The sequence shown here is derived from an EMBL/GenBank/DDBJ whole genome shotgun (WGS) entry which is preliminary data.</text>
</comment>
<proteinExistence type="predicted"/>
<sequence>MTAAACPTRCCLTSKAGAFLSSQGVAVSLVNHRLRLAVSPPPPIHLDQAQAVHSFLIQQQALRRINNAAALLEYTPEALCLDVGSQLRPLLACLQELGLSQEQTTAVFRALRRHRHQAAEFLSLHPHELRRRHFWLIRQHLSLEGPAAAAYLAAQPSLLLAEPSEAAAVVAWLRSCASWRRLALCRNLAAYPAILLAPVQQLEEAAQYLQYSLDASVEELCLLLALAPRLLAMQPQQLADAVGQQPVAWRLAAHHMDRRPMMMREAAEAQHMQVASLFLMHRHGLSRQQVADLARDNPTLLRGLVLK</sequence>
<dbReference type="Gene3D" id="1.25.70.10">
    <property type="entry name" value="Transcription termination factor 3, mitochondrial"/>
    <property type="match status" value="1"/>
</dbReference>
<evidence type="ECO:0000313" key="1">
    <source>
        <dbReference type="EMBL" id="KAI3434864.1"/>
    </source>
</evidence>
<dbReference type="InterPro" id="IPR038538">
    <property type="entry name" value="MTERF_sf"/>
</dbReference>
<dbReference type="Proteomes" id="UP001055712">
    <property type="component" value="Unassembled WGS sequence"/>
</dbReference>
<dbReference type="AlphaFoldDB" id="A0A9D4TUN6"/>
<dbReference type="OrthoDB" id="513906at2759"/>
<gene>
    <name evidence="1" type="ORF">D9Q98_002918</name>
</gene>
<reference evidence="1" key="1">
    <citation type="journal article" date="2019" name="Plant J.">
        <title>Chlorella vulgaris genome assembly and annotation reveals the molecular basis for metabolic acclimation to high light conditions.</title>
        <authorList>
            <person name="Cecchin M."/>
            <person name="Marcolungo L."/>
            <person name="Rossato M."/>
            <person name="Girolomoni L."/>
            <person name="Cosentino E."/>
            <person name="Cuine S."/>
            <person name="Li-Beisson Y."/>
            <person name="Delledonne M."/>
            <person name="Ballottari M."/>
        </authorList>
    </citation>
    <scope>NUCLEOTIDE SEQUENCE</scope>
    <source>
        <strain evidence="1">211/11P</strain>
    </source>
</reference>